<keyword evidence="1" id="KW-0812">Transmembrane</keyword>
<feature type="transmembrane region" description="Helical" evidence="1">
    <location>
        <begin position="5"/>
        <end position="25"/>
    </location>
</feature>
<evidence type="ECO:0000256" key="1">
    <source>
        <dbReference type="SAM" id="Phobius"/>
    </source>
</evidence>
<dbReference type="EMBL" id="FOYJ01000011">
    <property type="protein sequence ID" value="SFR23865.1"/>
    <property type="molecule type" value="Genomic_DNA"/>
</dbReference>
<dbReference type="GeneID" id="66394690"/>
<accession>A0AAX2EX44</accession>
<keyword evidence="1" id="KW-0472">Membrane</keyword>
<dbReference type="Proteomes" id="UP000199173">
    <property type="component" value="Unassembled WGS sequence"/>
</dbReference>
<evidence type="ECO:0000313" key="2">
    <source>
        <dbReference type="EMBL" id="SFR23865.1"/>
    </source>
</evidence>
<dbReference type="Proteomes" id="UP000198760">
    <property type="component" value="Unassembled WGS sequence"/>
</dbReference>
<gene>
    <name evidence="3" type="ORF">SAMN03159428_04781</name>
    <name evidence="2" type="ORF">SAMN03159514_04170</name>
</gene>
<evidence type="ECO:0000313" key="5">
    <source>
        <dbReference type="Proteomes" id="UP000199173"/>
    </source>
</evidence>
<name>A0AAX2EX44_9ENTR</name>
<dbReference type="KEGG" id="krd:A3780_00770"/>
<protein>
    <recommendedName>
        <fullName evidence="6">Inner membrane protein YjeO</fullName>
    </recommendedName>
</protein>
<dbReference type="RefSeq" id="WP_007372727.1">
    <property type="nucleotide sequence ID" value="NZ_CABVLS010000011.1"/>
</dbReference>
<proteinExistence type="predicted"/>
<dbReference type="Pfam" id="PF10840">
    <property type="entry name" value="DUF2645"/>
    <property type="match status" value="1"/>
</dbReference>
<sequence>MRWKAFTLGFVWFVFSVLFIILFSAQDKEWLIDGNSIKNICDLMIYIEHDDTRDVGVVMTIPLFFPFIYLLVWKKRRHWLLYLTLFSIFAFWLWRFFLRYQWCL</sequence>
<feature type="transmembrane region" description="Helical" evidence="1">
    <location>
        <begin position="55"/>
        <end position="72"/>
    </location>
</feature>
<dbReference type="AlphaFoldDB" id="A0AAX2EX44"/>
<keyword evidence="4" id="KW-1185">Reference proteome</keyword>
<dbReference type="InterPro" id="IPR022553">
    <property type="entry name" value="DUF2645"/>
</dbReference>
<reference evidence="4 5" key="1">
    <citation type="submission" date="2016-10" db="EMBL/GenBank/DDBJ databases">
        <authorList>
            <person name="Varghese N."/>
            <person name="Submissions S."/>
        </authorList>
    </citation>
    <scope>NUCLEOTIDE SEQUENCE [LARGE SCALE GENOMIC DNA]</scope>
    <source>
        <strain evidence="3 4">NFIX06</strain>
        <strain evidence="2 5">NFIX08</strain>
    </source>
</reference>
<dbReference type="EMBL" id="FPAV01000017">
    <property type="protein sequence ID" value="SFU15357.1"/>
    <property type="molecule type" value="Genomic_DNA"/>
</dbReference>
<evidence type="ECO:0000313" key="3">
    <source>
        <dbReference type="EMBL" id="SFU15357.1"/>
    </source>
</evidence>
<organism evidence="2 5">
    <name type="scientific">Kosakonia radicincitans</name>
    <dbReference type="NCBI Taxonomy" id="283686"/>
    <lineage>
        <taxon>Bacteria</taxon>
        <taxon>Pseudomonadati</taxon>
        <taxon>Pseudomonadota</taxon>
        <taxon>Gammaproteobacteria</taxon>
        <taxon>Enterobacterales</taxon>
        <taxon>Enterobacteriaceae</taxon>
        <taxon>Kosakonia</taxon>
    </lineage>
</organism>
<keyword evidence="1" id="KW-1133">Transmembrane helix</keyword>
<evidence type="ECO:0000313" key="4">
    <source>
        <dbReference type="Proteomes" id="UP000198760"/>
    </source>
</evidence>
<comment type="caution">
    <text evidence="2">The sequence shown here is derived from an EMBL/GenBank/DDBJ whole genome shotgun (WGS) entry which is preliminary data.</text>
</comment>
<feature type="transmembrane region" description="Helical" evidence="1">
    <location>
        <begin position="79"/>
        <end position="98"/>
    </location>
</feature>
<evidence type="ECO:0008006" key="6">
    <source>
        <dbReference type="Google" id="ProtNLM"/>
    </source>
</evidence>